<accession>A0A9J6GU34</accession>
<gene>
    <name evidence="1" type="ORF">HPB48_011355</name>
</gene>
<sequence>MVLACPNHPGPQDAARLRDHANTWKTASRASDAEGPRQLISLADEACRTNGTLDVRTSPG</sequence>
<reference evidence="1 2" key="1">
    <citation type="journal article" date="2020" name="Cell">
        <title>Large-Scale Comparative Analyses of Tick Genomes Elucidate Their Genetic Diversity and Vector Capacities.</title>
        <authorList>
            <consortium name="Tick Genome and Microbiome Consortium (TIGMIC)"/>
            <person name="Jia N."/>
            <person name="Wang J."/>
            <person name="Shi W."/>
            <person name="Du L."/>
            <person name="Sun Y."/>
            <person name="Zhan W."/>
            <person name="Jiang J.F."/>
            <person name="Wang Q."/>
            <person name="Zhang B."/>
            <person name="Ji P."/>
            <person name="Bell-Sakyi L."/>
            <person name="Cui X.M."/>
            <person name="Yuan T.T."/>
            <person name="Jiang B.G."/>
            <person name="Yang W.F."/>
            <person name="Lam T.T."/>
            <person name="Chang Q.C."/>
            <person name="Ding S.J."/>
            <person name="Wang X.J."/>
            <person name="Zhu J.G."/>
            <person name="Ruan X.D."/>
            <person name="Zhao L."/>
            <person name="Wei J.T."/>
            <person name="Ye R.Z."/>
            <person name="Que T.C."/>
            <person name="Du C.H."/>
            <person name="Zhou Y.H."/>
            <person name="Cheng J.X."/>
            <person name="Dai P.F."/>
            <person name="Guo W.B."/>
            <person name="Han X.H."/>
            <person name="Huang E.J."/>
            <person name="Li L.F."/>
            <person name="Wei W."/>
            <person name="Gao Y.C."/>
            <person name="Liu J.Z."/>
            <person name="Shao H.Z."/>
            <person name="Wang X."/>
            <person name="Wang C.C."/>
            <person name="Yang T.C."/>
            <person name="Huo Q.B."/>
            <person name="Li W."/>
            <person name="Chen H.Y."/>
            <person name="Chen S.E."/>
            <person name="Zhou L.G."/>
            <person name="Ni X.B."/>
            <person name="Tian J.H."/>
            <person name="Sheng Y."/>
            <person name="Liu T."/>
            <person name="Pan Y.S."/>
            <person name="Xia L.Y."/>
            <person name="Li J."/>
            <person name="Zhao F."/>
            <person name="Cao W.C."/>
        </authorList>
    </citation>
    <scope>NUCLEOTIDE SEQUENCE [LARGE SCALE GENOMIC DNA]</scope>
    <source>
        <strain evidence="1">HaeL-2018</strain>
    </source>
</reference>
<dbReference type="EMBL" id="JABSTR010000009">
    <property type="protein sequence ID" value="KAH9378986.1"/>
    <property type="molecule type" value="Genomic_DNA"/>
</dbReference>
<keyword evidence="2" id="KW-1185">Reference proteome</keyword>
<evidence type="ECO:0000313" key="2">
    <source>
        <dbReference type="Proteomes" id="UP000821853"/>
    </source>
</evidence>
<dbReference type="AlphaFoldDB" id="A0A9J6GU34"/>
<dbReference type="Proteomes" id="UP000821853">
    <property type="component" value="Unassembled WGS sequence"/>
</dbReference>
<comment type="caution">
    <text evidence="1">The sequence shown here is derived from an EMBL/GenBank/DDBJ whole genome shotgun (WGS) entry which is preliminary data.</text>
</comment>
<name>A0A9J6GU34_HAELO</name>
<protein>
    <submittedName>
        <fullName evidence="1">Uncharacterized protein</fullName>
    </submittedName>
</protein>
<dbReference type="OMA" id="DHANTWK"/>
<organism evidence="1 2">
    <name type="scientific">Haemaphysalis longicornis</name>
    <name type="common">Bush tick</name>
    <dbReference type="NCBI Taxonomy" id="44386"/>
    <lineage>
        <taxon>Eukaryota</taxon>
        <taxon>Metazoa</taxon>
        <taxon>Ecdysozoa</taxon>
        <taxon>Arthropoda</taxon>
        <taxon>Chelicerata</taxon>
        <taxon>Arachnida</taxon>
        <taxon>Acari</taxon>
        <taxon>Parasitiformes</taxon>
        <taxon>Ixodida</taxon>
        <taxon>Ixodoidea</taxon>
        <taxon>Ixodidae</taxon>
        <taxon>Haemaphysalinae</taxon>
        <taxon>Haemaphysalis</taxon>
    </lineage>
</organism>
<evidence type="ECO:0000313" key="1">
    <source>
        <dbReference type="EMBL" id="KAH9378986.1"/>
    </source>
</evidence>
<proteinExistence type="predicted"/>
<dbReference type="OrthoDB" id="10421697at2759"/>
<dbReference type="VEuPathDB" id="VectorBase:HLOH_051251"/>